<comment type="similarity">
    <text evidence="2 7">Belongs to the glycosyl hydrolase 31 family.</text>
</comment>
<keyword evidence="4 6" id="KW-1015">Disulfide bond</keyword>
<dbReference type="Gene3D" id="3.20.20.80">
    <property type="entry name" value="Glycosidases"/>
    <property type="match status" value="1"/>
</dbReference>
<evidence type="ECO:0000256" key="7">
    <source>
        <dbReference type="RuleBase" id="RU361185"/>
    </source>
</evidence>
<dbReference type="CDD" id="cd00111">
    <property type="entry name" value="Trefoil"/>
    <property type="match status" value="1"/>
</dbReference>
<comment type="caution">
    <text evidence="6">Lacks conserved residue(s) required for the propagation of feature annotation.</text>
</comment>
<dbReference type="EMBL" id="JI170321">
    <property type="protein sequence ID" value="ADY44474.1"/>
    <property type="molecule type" value="mRNA"/>
</dbReference>
<dbReference type="SUPFAM" id="SSF57492">
    <property type="entry name" value="Trefoil"/>
    <property type="match status" value="1"/>
</dbReference>
<organism evidence="10">
    <name type="scientific">Ascaris suum</name>
    <name type="common">Pig roundworm</name>
    <name type="synonym">Ascaris lumbricoides</name>
    <dbReference type="NCBI Taxonomy" id="6253"/>
    <lineage>
        <taxon>Eukaryota</taxon>
        <taxon>Metazoa</taxon>
        <taxon>Ecdysozoa</taxon>
        <taxon>Nematoda</taxon>
        <taxon>Chromadorea</taxon>
        <taxon>Rhabditida</taxon>
        <taxon>Spirurina</taxon>
        <taxon>Ascaridomorpha</taxon>
        <taxon>Ascaridoidea</taxon>
        <taxon>Ascarididae</taxon>
        <taxon>Ascaris</taxon>
    </lineage>
</organism>
<dbReference type="Pfam" id="PF00088">
    <property type="entry name" value="Trefoil"/>
    <property type="match status" value="1"/>
</dbReference>
<evidence type="ECO:0000256" key="4">
    <source>
        <dbReference type="ARBA" id="ARBA00023157"/>
    </source>
</evidence>
<keyword evidence="5" id="KW-0325">Glycoprotein</keyword>
<dbReference type="SUPFAM" id="SSF51445">
    <property type="entry name" value="(Trans)glycosidases"/>
    <property type="match status" value="1"/>
</dbReference>
<dbReference type="InterPro" id="IPR017853">
    <property type="entry name" value="GH"/>
</dbReference>
<dbReference type="GO" id="GO:0005975">
    <property type="term" value="P:carbohydrate metabolic process"/>
    <property type="evidence" value="ECO:0007669"/>
    <property type="project" value="InterPro"/>
</dbReference>
<dbReference type="InterPro" id="IPR011013">
    <property type="entry name" value="Gal_mutarotase_sf_dom"/>
</dbReference>
<dbReference type="PANTHER" id="PTHR22762:SF133">
    <property type="entry name" value="P-TYPE DOMAIN-CONTAINING PROTEIN"/>
    <property type="match status" value="1"/>
</dbReference>
<dbReference type="InterPro" id="IPR000519">
    <property type="entry name" value="P_trefoil_dom"/>
</dbReference>
<feature type="non-terminal residue" evidence="10">
    <location>
        <position position="581"/>
    </location>
</feature>
<feature type="signal peptide" evidence="8">
    <location>
        <begin position="1"/>
        <end position="22"/>
    </location>
</feature>
<dbReference type="Gene3D" id="4.10.110.10">
    <property type="entry name" value="Spasmolytic Protein, domain 1"/>
    <property type="match status" value="1"/>
</dbReference>
<evidence type="ECO:0000256" key="1">
    <source>
        <dbReference type="ARBA" id="ARBA00004370"/>
    </source>
</evidence>
<keyword evidence="3" id="KW-0472">Membrane</keyword>
<name>F1L2X0_ASCSU</name>
<dbReference type="Pfam" id="PF01055">
    <property type="entry name" value="Glyco_hydro_31_2nd"/>
    <property type="match status" value="1"/>
</dbReference>
<dbReference type="Gene3D" id="2.60.40.1760">
    <property type="entry name" value="glycosyl hydrolase (family 31)"/>
    <property type="match status" value="1"/>
</dbReference>
<evidence type="ECO:0000256" key="6">
    <source>
        <dbReference type="PROSITE-ProRule" id="PRU00779"/>
    </source>
</evidence>
<accession>F1L2X0</accession>
<evidence type="ECO:0000313" key="10">
    <source>
        <dbReference type="EMBL" id="ADY44474.1"/>
    </source>
</evidence>
<keyword evidence="7" id="KW-0326">Glycosidase</keyword>
<keyword evidence="8" id="KW-0732">Signal</keyword>
<evidence type="ECO:0000256" key="5">
    <source>
        <dbReference type="ARBA" id="ARBA00023180"/>
    </source>
</evidence>
<dbReference type="InterPro" id="IPR000322">
    <property type="entry name" value="Glyco_hydro_31_TIM"/>
</dbReference>
<feature type="disulfide bond" evidence="6">
    <location>
        <begin position="71"/>
        <end position="86"/>
    </location>
</feature>
<dbReference type="InterPro" id="IPR044913">
    <property type="entry name" value="P_trefoil_dom_sf"/>
</dbReference>
<dbReference type="SUPFAM" id="SSF74650">
    <property type="entry name" value="Galactose mutarotase-like"/>
    <property type="match status" value="1"/>
</dbReference>
<evidence type="ECO:0000256" key="3">
    <source>
        <dbReference type="ARBA" id="ARBA00023136"/>
    </source>
</evidence>
<dbReference type="CDD" id="cd14752">
    <property type="entry name" value="GH31_N"/>
    <property type="match status" value="1"/>
</dbReference>
<dbReference type="GO" id="GO:0016020">
    <property type="term" value="C:membrane"/>
    <property type="evidence" value="ECO:0007669"/>
    <property type="project" value="UniProtKB-SubCell"/>
</dbReference>
<feature type="chain" id="PRO_5003265788" evidence="8">
    <location>
        <begin position="23"/>
        <end position="581"/>
    </location>
</feature>
<evidence type="ECO:0000259" key="9">
    <source>
        <dbReference type="PROSITE" id="PS51448"/>
    </source>
</evidence>
<protein>
    <submittedName>
        <fullName evidence="10">Maltase-glucoamylase</fullName>
    </submittedName>
</protein>
<dbReference type="PROSITE" id="PS51448">
    <property type="entry name" value="P_TREFOIL_2"/>
    <property type="match status" value="1"/>
</dbReference>
<comment type="subcellular location">
    <subcellularLocation>
        <location evidence="1">Membrane</location>
    </subcellularLocation>
</comment>
<sequence>MPLNNLTSLISLLLLCVPSATDQRFTEFDTIDGFPAKPIIEVTHVDDLVTNNIRGNGITPQTVPSDRRVDCLPDGAMISLCATRNCILDMQAPHGAPKCYFPQNTGYKVLTTSSNGTTLEKAPGIGSPFGEDIPHITFKTTTIKNSTLNVRISAEGRFEPMIDIPRNVYDTGESFDVVISNETGIFSFKVQRHSTKTIVWDTSIGGLLFAEQYLQIAALLGSSEIYGIGENAHSRLRHDVEHYATWALLARDSWPYAYPAYVEERNKRNLYGVYPFLMALEKDYKAHGLLILNTNPQDITIGPAPHIVYRTIGGMLDIYFFPGPTPENVVQQYLALIGKPSLPPYWALGFQLGRFGFKSFDEMQQRISEVQKVGIPLDVVYFDRDYMDGYQDFTLKEGWEQLPTYIKHLHDENIYTMLIFDPSIQADSAAFERAITAGARFLEWESEDEVQREVQDLYPLARNTKVMLGVSWPDRHVAFADFSASETAVWWQNEITRFHKQVPFDGMWLSMNEPSNFGTNRAFPDHFDDPNHPNITTLKCPLSGNYSKFDMPPYETYNVYKYNERYLSSNTLCMLALTENG</sequence>
<evidence type="ECO:0000256" key="2">
    <source>
        <dbReference type="ARBA" id="ARBA00007806"/>
    </source>
</evidence>
<keyword evidence="7" id="KW-0378">Hydrolase</keyword>
<dbReference type="AlphaFoldDB" id="F1L2X0"/>
<proteinExistence type="evidence at transcript level"/>
<feature type="domain" description="P-type" evidence="9">
    <location>
        <begin position="56"/>
        <end position="103"/>
    </location>
</feature>
<evidence type="ECO:0000256" key="8">
    <source>
        <dbReference type="SAM" id="SignalP"/>
    </source>
</evidence>
<reference evidence="10" key="1">
    <citation type="journal article" date="2011" name="Genome Res.">
        <title>Deep small RNA sequencing from the nematode Ascaris reveals conservation, functional diversification, and novel developmental profiles.</title>
        <authorList>
            <person name="Wang J."/>
            <person name="Czech B."/>
            <person name="Crunk A."/>
            <person name="Wallace A."/>
            <person name="Mitreva M."/>
            <person name="Hannon G.J."/>
            <person name="Davis R.E."/>
        </authorList>
    </citation>
    <scope>NUCLEOTIDE SEQUENCE</scope>
</reference>
<dbReference type="PANTHER" id="PTHR22762">
    <property type="entry name" value="ALPHA-GLUCOSIDASE"/>
    <property type="match status" value="1"/>
</dbReference>
<dbReference type="GO" id="GO:0004558">
    <property type="term" value="F:alpha-1,4-glucosidase activity"/>
    <property type="evidence" value="ECO:0007669"/>
    <property type="project" value="TreeGrafter"/>
</dbReference>
<dbReference type="GO" id="GO:0030246">
    <property type="term" value="F:carbohydrate binding"/>
    <property type="evidence" value="ECO:0007669"/>
    <property type="project" value="InterPro"/>
</dbReference>